<dbReference type="PROSITE" id="PS51819">
    <property type="entry name" value="VOC"/>
    <property type="match status" value="1"/>
</dbReference>
<sequence>MTQNSMMLVTLVVDQYDRAKAFYCNSLGFDCLEEVDLGEGKRWLVVDPSGGHGARLLLAKAEGEVQAAAIGNQTGGRVAFFLQTDDFERDHRAFIAAGVTFLETPRHAPYGTVAVFEDLYGNRWDLLQPA</sequence>
<proteinExistence type="predicted"/>
<evidence type="ECO:0000313" key="2">
    <source>
        <dbReference type="EMBL" id="MBP1851294.1"/>
    </source>
</evidence>
<dbReference type="PANTHER" id="PTHR36437:SF2">
    <property type="entry name" value="GLYOXALASE_BLEOMYCIN RESISTANCE PROTEIN_DIOXYGENASE"/>
    <property type="match status" value="1"/>
</dbReference>
<dbReference type="SUPFAM" id="SSF54593">
    <property type="entry name" value="Glyoxalase/Bleomycin resistance protein/Dihydroxybiphenyl dioxygenase"/>
    <property type="match status" value="1"/>
</dbReference>
<dbReference type="InterPro" id="IPR037523">
    <property type="entry name" value="VOC_core"/>
</dbReference>
<evidence type="ECO:0000313" key="3">
    <source>
        <dbReference type="Proteomes" id="UP000759443"/>
    </source>
</evidence>
<comment type="caution">
    <text evidence="2">The sequence shown here is derived from an EMBL/GenBank/DDBJ whole genome shotgun (WGS) entry which is preliminary data.</text>
</comment>
<dbReference type="InterPro" id="IPR029068">
    <property type="entry name" value="Glyas_Bleomycin-R_OHBP_Dase"/>
</dbReference>
<dbReference type="PANTHER" id="PTHR36437">
    <property type="entry name" value="GLYOXALASE/BLEOMYCIN RESISTANCE PROTEIN/DIOXYGENASE"/>
    <property type="match status" value="1"/>
</dbReference>
<dbReference type="Proteomes" id="UP000759443">
    <property type="component" value="Unassembled WGS sequence"/>
</dbReference>
<feature type="domain" description="VOC" evidence="1">
    <location>
        <begin position="5"/>
        <end position="129"/>
    </location>
</feature>
<accession>A0ABS4E027</accession>
<organism evidence="2 3">
    <name type="scientific">Rhizobium halophytocola</name>
    <dbReference type="NCBI Taxonomy" id="735519"/>
    <lineage>
        <taxon>Bacteria</taxon>
        <taxon>Pseudomonadati</taxon>
        <taxon>Pseudomonadota</taxon>
        <taxon>Alphaproteobacteria</taxon>
        <taxon>Hyphomicrobiales</taxon>
        <taxon>Rhizobiaceae</taxon>
        <taxon>Rhizobium/Agrobacterium group</taxon>
        <taxon>Rhizobium</taxon>
    </lineage>
</organism>
<dbReference type="EMBL" id="JAGGJU010000007">
    <property type="protein sequence ID" value="MBP1851294.1"/>
    <property type="molecule type" value="Genomic_DNA"/>
</dbReference>
<keyword evidence="3" id="KW-1185">Reference proteome</keyword>
<dbReference type="InterPro" id="IPR004360">
    <property type="entry name" value="Glyas_Fos-R_dOase_dom"/>
</dbReference>
<evidence type="ECO:0000259" key="1">
    <source>
        <dbReference type="PROSITE" id="PS51819"/>
    </source>
</evidence>
<dbReference type="Gene3D" id="3.10.180.10">
    <property type="entry name" value="2,3-Dihydroxybiphenyl 1,2-Dioxygenase, domain 1"/>
    <property type="match status" value="1"/>
</dbReference>
<dbReference type="Pfam" id="PF00903">
    <property type="entry name" value="Glyoxalase"/>
    <property type="match status" value="1"/>
</dbReference>
<name>A0ABS4E027_9HYPH</name>
<gene>
    <name evidence="2" type="ORF">J2Z17_002739</name>
</gene>
<reference evidence="2 3" key="1">
    <citation type="submission" date="2021-03" db="EMBL/GenBank/DDBJ databases">
        <title>Genomic Encyclopedia of Type Strains, Phase IV (KMG-IV): sequencing the most valuable type-strain genomes for metagenomic binning, comparative biology and taxonomic classification.</title>
        <authorList>
            <person name="Goeker M."/>
        </authorList>
    </citation>
    <scope>NUCLEOTIDE SEQUENCE [LARGE SCALE GENOMIC DNA]</scope>
    <source>
        <strain evidence="2 3">DSM 21600</strain>
    </source>
</reference>
<protein>
    <submittedName>
        <fullName evidence="2">Catechol 2,3-dioxygenase-like lactoylglutathione lyase family enzyme</fullName>
    </submittedName>
</protein>